<dbReference type="EMBL" id="CP058530">
    <property type="protein sequence ID" value="QLG29642.1"/>
    <property type="molecule type" value="Genomic_DNA"/>
</dbReference>
<evidence type="ECO:0000256" key="9">
    <source>
        <dbReference type="ARBA" id="ARBA00038669"/>
    </source>
</evidence>
<dbReference type="KEGG" id="halg:HUG10_18710"/>
<dbReference type="PROSITE" id="PS50893">
    <property type="entry name" value="ABC_TRANSPORTER_2"/>
    <property type="match status" value="2"/>
</dbReference>
<keyword evidence="8" id="KW-0472">Membrane</keyword>
<keyword evidence="6" id="KW-1278">Translocase</keyword>
<dbReference type="GO" id="GO:0005524">
    <property type="term" value="F:ATP binding"/>
    <property type="evidence" value="ECO:0007669"/>
    <property type="project" value="UniProtKB-KW"/>
</dbReference>
<evidence type="ECO:0000259" key="14">
    <source>
        <dbReference type="PROSITE" id="PS50893"/>
    </source>
</evidence>
<dbReference type="Pfam" id="PF08352">
    <property type="entry name" value="oligo_HPY"/>
    <property type="match status" value="2"/>
</dbReference>
<dbReference type="InterPro" id="IPR003439">
    <property type="entry name" value="ABC_transporter-like_ATP-bd"/>
</dbReference>
<dbReference type="InterPro" id="IPR013563">
    <property type="entry name" value="Oligopep_ABC_C"/>
</dbReference>
<dbReference type="SUPFAM" id="SSF52540">
    <property type="entry name" value="P-loop containing nucleoside triphosphate hydrolases"/>
    <property type="match status" value="2"/>
</dbReference>
<keyword evidence="15" id="KW-0614">Plasmid</keyword>
<evidence type="ECO:0000256" key="3">
    <source>
        <dbReference type="ARBA" id="ARBA00022475"/>
    </source>
</evidence>
<dbReference type="PROSITE" id="PS00211">
    <property type="entry name" value="ABC_TRANSPORTER_1"/>
    <property type="match status" value="1"/>
</dbReference>
<dbReference type="OrthoDB" id="18209at2157"/>
<dbReference type="RefSeq" id="WP_179171216.1">
    <property type="nucleotide sequence ID" value="NZ_CP058530.1"/>
</dbReference>
<dbReference type="GO" id="GO:0015833">
    <property type="term" value="P:peptide transport"/>
    <property type="evidence" value="ECO:0007669"/>
    <property type="project" value="InterPro"/>
</dbReference>
<dbReference type="SMART" id="SM00382">
    <property type="entry name" value="AAA"/>
    <property type="match status" value="2"/>
</dbReference>
<sequence length="739" mass="79348">MNGTDPVGPAGRDGRRTDVAGTDAAGTDAAVNGDDAADGPLLDVRDLRTEFRTESGSVVATNDVSFILDRGETMGLVGESGAGKSVTARSIMRLIDAPGEITGGEVVFDGEDLLAKSERGMRDVRGNRIAMIPQDPMSSLNPVMTVGEQIAETVRRHQGVSKRTAREQAVEAMDRVGIPDAAERVDDYPHEFSGGMRQRVLVAIGFSCEPDLIIADEPTTALDVTTQATILDLLNDLQEREGTAVLMITHNLGVVAETCDHVGVMYAGNLVETAPLVELFDRPRHPYTRGLIDSIPEVEAAYDELPTLDGSMPDLADLPSGCNFAPRCPHATEDCREGGDPPLDRIGDSPSRAACIHAEELDLSESATPESGGGRAAVDRSGEPLFEVRNLKKHFPAGDGAFGNLHFARGDGVLPRVERRYVKAVDGISFDVYPGETVGLVGESGCGKSTVARTALRLLEPTDGEVYFEGQPLHELDSSEVRSLRREMQMIFQDPGSSLNPRKTVGRIVGRAMEKHGIATGGEKRRRVGELLERVGLSAEAASKYPHEFSGGQQQRVAIAHALAVEPKLIVCDEPVSALDVSVQAQILNLLNDIQAERGLAYLFISHNIGVVRHACDRVAVMYLGRIAEFGTVDQVFSAPFHPYTESLLSAVPTADPHRRADRILLEGTVPSPIDPPSGCPFRTRCPKKIGEVCETDVPALEDVGDGHHISCHLSVEEMSGRESFVRTEPTDAGVADSD</sequence>
<dbReference type="Proteomes" id="UP000509750">
    <property type="component" value="Plasmid unnamed1"/>
</dbReference>
<dbReference type="PANTHER" id="PTHR43297:SF13">
    <property type="entry name" value="NICKEL ABC TRANSPORTER, ATP-BINDING PROTEIN"/>
    <property type="match status" value="1"/>
</dbReference>
<proteinExistence type="predicted"/>
<evidence type="ECO:0000256" key="13">
    <source>
        <dbReference type="SAM" id="MobiDB-lite"/>
    </source>
</evidence>
<dbReference type="InterPro" id="IPR027417">
    <property type="entry name" value="P-loop_NTPase"/>
</dbReference>
<gene>
    <name evidence="15" type="ORF">HUG10_18710</name>
</gene>
<feature type="compositionally biased region" description="Low complexity" evidence="13">
    <location>
        <begin position="19"/>
        <end position="34"/>
    </location>
</feature>
<dbReference type="CDD" id="cd03257">
    <property type="entry name" value="ABC_NikE_OppD_transporters"/>
    <property type="match status" value="2"/>
</dbReference>
<evidence type="ECO:0000256" key="10">
    <source>
        <dbReference type="ARBA" id="ARBA00039098"/>
    </source>
</evidence>
<dbReference type="PANTHER" id="PTHR43297">
    <property type="entry name" value="OLIGOPEPTIDE TRANSPORT ATP-BINDING PROTEIN APPD"/>
    <property type="match status" value="1"/>
</dbReference>
<evidence type="ECO:0000256" key="1">
    <source>
        <dbReference type="ARBA" id="ARBA00004202"/>
    </source>
</evidence>
<evidence type="ECO:0000256" key="6">
    <source>
        <dbReference type="ARBA" id="ARBA00022967"/>
    </source>
</evidence>
<keyword evidence="5 15" id="KW-0067">ATP-binding</keyword>
<feature type="domain" description="ABC transporter" evidence="14">
    <location>
        <begin position="42"/>
        <end position="292"/>
    </location>
</feature>
<evidence type="ECO:0000256" key="2">
    <source>
        <dbReference type="ARBA" id="ARBA00022448"/>
    </source>
</evidence>
<evidence type="ECO:0000256" key="5">
    <source>
        <dbReference type="ARBA" id="ARBA00022840"/>
    </source>
</evidence>
<protein>
    <recommendedName>
        <fullName evidence="11">Nickel import system ATP-binding protein NikD</fullName>
        <ecNumber evidence="10">7.2.2.11</ecNumber>
    </recommendedName>
</protein>
<dbReference type="GO" id="GO:0015413">
    <property type="term" value="F:ABC-type nickel transporter activity"/>
    <property type="evidence" value="ECO:0007669"/>
    <property type="project" value="UniProtKB-EC"/>
</dbReference>
<comment type="catalytic activity">
    <reaction evidence="12">
        <text>Ni(2+)(out) + ATP + H2O = Ni(2+)(in) + ADP + phosphate + H(+)</text>
        <dbReference type="Rhea" id="RHEA:15557"/>
        <dbReference type="ChEBI" id="CHEBI:15377"/>
        <dbReference type="ChEBI" id="CHEBI:15378"/>
        <dbReference type="ChEBI" id="CHEBI:30616"/>
        <dbReference type="ChEBI" id="CHEBI:43474"/>
        <dbReference type="ChEBI" id="CHEBI:49786"/>
        <dbReference type="ChEBI" id="CHEBI:456216"/>
        <dbReference type="EC" id="7.2.2.11"/>
    </reaction>
    <physiologicalReaction direction="left-to-right" evidence="12">
        <dbReference type="Rhea" id="RHEA:15558"/>
    </physiologicalReaction>
</comment>
<evidence type="ECO:0000256" key="4">
    <source>
        <dbReference type="ARBA" id="ARBA00022741"/>
    </source>
</evidence>
<feature type="region of interest" description="Disordered" evidence="13">
    <location>
        <begin position="1"/>
        <end position="38"/>
    </location>
</feature>
<organism evidence="15 16">
    <name type="scientific">Halorarum halophilum</name>
    <dbReference type="NCBI Taxonomy" id="2743090"/>
    <lineage>
        <taxon>Archaea</taxon>
        <taxon>Methanobacteriati</taxon>
        <taxon>Methanobacteriota</taxon>
        <taxon>Stenosarchaea group</taxon>
        <taxon>Halobacteria</taxon>
        <taxon>Halobacteriales</taxon>
        <taxon>Haloferacaceae</taxon>
        <taxon>Halorarum</taxon>
    </lineage>
</organism>
<dbReference type="NCBIfam" id="TIGR01727">
    <property type="entry name" value="oligo_HPY"/>
    <property type="match status" value="2"/>
</dbReference>
<evidence type="ECO:0000313" key="16">
    <source>
        <dbReference type="Proteomes" id="UP000509750"/>
    </source>
</evidence>
<reference evidence="15 16" key="1">
    <citation type="submission" date="2020-07" db="EMBL/GenBank/DDBJ databases">
        <title>Gai3-2, isolated from salt lake.</title>
        <authorList>
            <person name="Cui H."/>
            <person name="Shi X."/>
        </authorList>
    </citation>
    <scope>NUCLEOTIDE SEQUENCE [LARGE SCALE GENOMIC DNA]</scope>
    <source>
        <strain evidence="15 16">Gai3-2</strain>
        <plasmid evidence="15 16">unnamed1</plasmid>
    </source>
</reference>
<comment type="subcellular location">
    <subcellularLocation>
        <location evidence="1">Cell membrane</location>
        <topology evidence="1">Peripheral membrane protein</topology>
    </subcellularLocation>
</comment>
<dbReference type="Gene3D" id="3.40.50.300">
    <property type="entry name" value="P-loop containing nucleotide triphosphate hydrolases"/>
    <property type="match status" value="2"/>
</dbReference>
<dbReference type="NCBIfam" id="NF007739">
    <property type="entry name" value="PRK10419.1"/>
    <property type="match status" value="2"/>
</dbReference>
<keyword evidence="3" id="KW-1003">Cell membrane</keyword>
<keyword evidence="16" id="KW-1185">Reference proteome</keyword>
<dbReference type="EC" id="7.2.2.11" evidence="10"/>
<name>A0A7D5KPM0_9EURY</name>
<dbReference type="InterPro" id="IPR017871">
    <property type="entry name" value="ABC_transporter-like_CS"/>
</dbReference>
<keyword evidence="4" id="KW-0547">Nucleotide-binding</keyword>
<dbReference type="InterPro" id="IPR003593">
    <property type="entry name" value="AAA+_ATPase"/>
</dbReference>
<comment type="subunit">
    <text evidence="9">The complex is composed of two ATP-binding proteins (NikD and NikE), two transmembrane proteins (NikB and NikC) and a solute-binding protein (NikA).</text>
</comment>
<dbReference type="Pfam" id="PF00005">
    <property type="entry name" value="ABC_tran"/>
    <property type="match status" value="2"/>
</dbReference>
<keyword evidence="7" id="KW-0406">Ion transport</keyword>
<dbReference type="AlphaFoldDB" id="A0A7D5KPM0"/>
<evidence type="ECO:0000256" key="12">
    <source>
        <dbReference type="ARBA" id="ARBA00048610"/>
    </source>
</evidence>
<keyword evidence="2" id="KW-0813">Transport</keyword>
<accession>A0A7D5KPM0</accession>
<evidence type="ECO:0000256" key="11">
    <source>
        <dbReference type="ARBA" id="ARBA00044143"/>
    </source>
</evidence>
<evidence type="ECO:0000256" key="7">
    <source>
        <dbReference type="ARBA" id="ARBA00023065"/>
    </source>
</evidence>
<dbReference type="GO" id="GO:0005886">
    <property type="term" value="C:plasma membrane"/>
    <property type="evidence" value="ECO:0007669"/>
    <property type="project" value="UniProtKB-SubCell"/>
</dbReference>
<dbReference type="FunFam" id="3.40.50.300:FF:000016">
    <property type="entry name" value="Oligopeptide ABC transporter ATP-binding component"/>
    <property type="match status" value="2"/>
</dbReference>
<evidence type="ECO:0000256" key="8">
    <source>
        <dbReference type="ARBA" id="ARBA00023136"/>
    </source>
</evidence>
<geneLocation type="plasmid" evidence="15 16">
    <name>unnamed1</name>
</geneLocation>
<evidence type="ECO:0000313" key="15">
    <source>
        <dbReference type="EMBL" id="QLG29642.1"/>
    </source>
</evidence>
<dbReference type="GO" id="GO:0016887">
    <property type="term" value="F:ATP hydrolysis activity"/>
    <property type="evidence" value="ECO:0007669"/>
    <property type="project" value="InterPro"/>
</dbReference>
<dbReference type="NCBIfam" id="NF008453">
    <property type="entry name" value="PRK11308.1"/>
    <property type="match status" value="2"/>
</dbReference>
<dbReference type="InterPro" id="IPR050388">
    <property type="entry name" value="ABC_Ni/Peptide_Import"/>
</dbReference>
<feature type="domain" description="ABC transporter" evidence="14">
    <location>
        <begin position="408"/>
        <end position="649"/>
    </location>
</feature>
<dbReference type="GeneID" id="56030909"/>